<gene>
    <name evidence="2" type="ORF">D9613_007833</name>
</gene>
<evidence type="ECO:0000313" key="2">
    <source>
        <dbReference type="EMBL" id="KAF4614136.1"/>
    </source>
</evidence>
<dbReference type="Proteomes" id="UP000521872">
    <property type="component" value="Unassembled WGS sequence"/>
</dbReference>
<keyword evidence="1" id="KW-0175">Coiled coil</keyword>
<keyword evidence="3" id="KW-1185">Reference proteome</keyword>
<accession>A0A8H4QNQ8</accession>
<protein>
    <submittedName>
        <fullName evidence="2">Uncharacterized protein</fullName>
    </submittedName>
</protein>
<comment type="caution">
    <text evidence="2">The sequence shown here is derived from an EMBL/GenBank/DDBJ whole genome shotgun (WGS) entry which is preliminary data.</text>
</comment>
<dbReference type="AlphaFoldDB" id="A0A8H4QNQ8"/>
<dbReference type="EMBL" id="JAACJL010000045">
    <property type="protein sequence ID" value="KAF4614136.1"/>
    <property type="molecule type" value="Genomic_DNA"/>
</dbReference>
<evidence type="ECO:0000256" key="1">
    <source>
        <dbReference type="SAM" id="Coils"/>
    </source>
</evidence>
<sequence length="387" mass="42109">MAYQQQQPVQPDVVSGDQYRYALTNFVSGTSLPLFALVTVRIASGSLHGEAVVVVVVVVVRIAHEKVEQQRHQLEEQERQIAQLRARIALLEGGSNPSMLGGHTGNTVDDFSIKNSASQLDKLINRWAADVIRAPPIPLQELCAAILNDIVGVLDVTQVETTPMQVQSYLRHAMAETISEGIINCLIVTNSTEANIQLTRIHEHIFARDPTVASVWRRQTFSAAVDSCTPDMSLSILYEQVPELMKVLNGKIPASGGVSILESAYAFSRMLHGSGSASNDAFYRAFVPELGSVLHPRQIELVKRCMKSERGETDRVGATIFPGLAKVSRAGTGMDETVQTVVRRAQVICECAMGGSAVPTMSFDPNLGAMLPDMQMSGMPMQPTYFG</sequence>
<proteinExistence type="predicted"/>
<name>A0A8H4QNQ8_9AGAR</name>
<organism evidence="2 3">
    <name type="scientific">Agrocybe pediades</name>
    <dbReference type="NCBI Taxonomy" id="84607"/>
    <lineage>
        <taxon>Eukaryota</taxon>
        <taxon>Fungi</taxon>
        <taxon>Dikarya</taxon>
        <taxon>Basidiomycota</taxon>
        <taxon>Agaricomycotina</taxon>
        <taxon>Agaricomycetes</taxon>
        <taxon>Agaricomycetidae</taxon>
        <taxon>Agaricales</taxon>
        <taxon>Agaricineae</taxon>
        <taxon>Strophariaceae</taxon>
        <taxon>Agrocybe</taxon>
    </lineage>
</organism>
<feature type="coiled-coil region" evidence="1">
    <location>
        <begin position="60"/>
        <end position="94"/>
    </location>
</feature>
<evidence type="ECO:0000313" key="3">
    <source>
        <dbReference type="Proteomes" id="UP000521872"/>
    </source>
</evidence>
<reference evidence="2 3" key="1">
    <citation type="submission" date="2019-12" db="EMBL/GenBank/DDBJ databases">
        <authorList>
            <person name="Floudas D."/>
            <person name="Bentzer J."/>
            <person name="Ahren D."/>
            <person name="Johansson T."/>
            <person name="Persson P."/>
            <person name="Tunlid A."/>
        </authorList>
    </citation>
    <scope>NUCLEOTIDE SEQUENCE [LARGE SCALE GENOMIC DNA]</scope>
    <source>
        <strain evidence="2 3">CBS 102.39</strain>
    </source>
</reference>